<sequence>MSVRLNLTLSDDLNNAIDQATQESQQSKSEILREALQLHLAARDGTKQGRKIGLVNPDTRQLETEIIGL</sequence>
<gene>
    <name evidence="2" type="ORF">ATB53_07050</name>
</gene>
<proteinExistence type="predicted"/>
<dbReference type="GO" id="GO:0006355">
    <property type="term" value="P:regulation of DNA-templated transcription"/>
    <property type="evidence" value="ECO:0007669"/>
    <property type="project" value="InterPro"/>
</dbReference>
<dbReference type="Pfam" id="PF01402">
    <property type="entry name" value="RHH_1"/>
    <property type="match status" value="1"/>
</dbReference>
<dbReference type="InterPro" id="IPR013321">
    <property type="entry name" value="Arc_rbn_hlx_hlx"/>
</dbReference>
<dbReference type="InterPro" id="IPR002145">
    <property type="entry name" value="CopG"/>
</dbReference>
<dbReference type="InterPro" id="IPR010985">
    <property type="entry name" value="Ribbon_hlx_hlx"/>
</dbReference>
<reference evidence="2 3" key="1">
    <citation type="submission" date="2015-11" db="EMBL/GenBank/DDBJ databases">
        <title>Long Read and Single Molecule DNA Sequencing Simplifies Genome Assembly and TAL Effector Gene Analysis of Xanthomonas translucens.</title>
        <authorList>
            <person name="Peng Z."/>
            <person name="Hu Y."/>
            <person name="Xie J."/>
            <person name="Potnis N."/>
            <person name="Akhunova A."/>
            <person name="Jones J."/>
            <person name="Liu Z."/>
            <person name="White F."/>
            <person name="Liu S."/>
        </authorList>
    </citation>
    <scope>NUCLEOTIDE SEQUENCE [LARGE SCALE GENOMIC DNA]</scope>
    <source>
        <strain evidence="2 3">B1</strain>
    </source>
</reference>
<evidence type="ECO:0000259" key="1">
    <source>
        <dbReference type="Pfam" id="PF01402"/>
    </source>
</evidence>
<dbReference type="Proteomes" id="UP000055854">
    <property type="component" value="Unassembled WGS sequence"/>
</dbReference>
<dbReference type="Gene3D" id="1.10.1220.10">
    <property type="entry name" value="Met repressor-like"/>
    <property type="match status" value="1"/>
</dbReference>
<protein>
    <submittedName>
        <fullName evidence="2">Transcriptional regulator</fullName>
    </submittedName>
</protein>
<evidence type="ECO:0000313" key="2">
    <source>
        <dbReference type="EMBL" id="KWV10693.1"/>
    </source>
</evidence>
<dbReference type="EMBL" id="LNTA01000371">
    <property type="protein sequence ID" value="KWV10693.1"/>
    <property type="molecule type" value="Genomic_DNA"/>
</dbReference>
<comment type="caution">
    <text evidence="2">The sequence shown here is derived from an EMBL/GenBank/DDBJ whole genome shotgun (WGS) entry which is preliminary data.</text>
</comment>
<dbReference type="SUPFAM" id="SSF47598">
    <property type="entry name" value="Ribbon-helix-helix"/>
    <property type="match status" value="1"/>
</dbReference>
<dbReference type="CDD" id="cd21631">
    <property type="entry name" value="RHH_CopG_NikR-like"/>
    <property type="match status" value="1"/>
</dbReference>
<dbReference type="AlphaFoldDB" id="A0A125PWF3"/>
<dbReference type="RefSeq" id="WP_003477013.1">
    <property type="nucleotide sequence ID" value="NZ_CP074365.1"/>
</dbReference>
<organism evidence="2 3">
    <name type="scientific">Xanthomonas campestris pv. translucens</name>
    <dbReference type="NCBI Taxonomy" id="343"/>
    <lineage>
        <taxon>Bacteria</taxon>
        <taxon>Pseudomonadati</taxon>
        <taxon>Pseudomonadota</taxon>
        <taxon>Gammaproteobacteria</taxon>
        <taxon>Lysobacterales</taxon>
        <taxon>Lysobacteraceae</taxon>
        <taxon>Xanthomonas</taxon>
        <taxon>Xanthomonas translucens group</taxon>
    </lineage>
</organism>
<feature type="domain" description="Ribbon-helix-helix protein CopG" evidence="1">
    <location>
        <begin position="3"/>
        <end position="41"/>
    </location>
</feature>
<evidence type="ECO:0000313" key="3">
    <source>
        <dbReference type="Proteomes" id="UP000055854"/>
    </source>
</evidence>
<name>A0A125PWF3_XANCT</name>
<accession>A0A125PWF3</accession>
<dbReference type="OrthoDB" id="5570365at2"/>